<dbReference type="AlphaFoldDB" id="A0A1W1V973"/>
<reference evidence="2" key="1">
    <citation type="submission" date="2017-04" db="EMBL/GenBank/DDBJ databases">
        <authorList>
            <person name="Varghese N."/>
            <person name="Submissions S."/>
        </authorList>
    </citation>
    <scope>NUCLEOTIDE SEQUENCE [LARGE SCALE GENOMIC DNA]</scope>
    <source>
        <strain evidence="2">DSM 20463</strain>
    </source>
</reference>
<organism evidence="1 2">
    <name type="scientific">Peptoniphilus asaccharolyticus DSM 20463</name>
    <dbReference type="NCBI Taxonomy" id="573058"/>
    <lineage>
        <taxon>Bacteria</taxon>
        <taxon>Bacillati</taxon>
        <taxon>Bacillota</taxon>
        <taxon>Tissierellia</taxon>
        <taxon>Tissierellales</taxon>
        <taxon>Peptoniphilaceae</taxon>
        <taxon>Peptoniphilus</taxon>
    </lineage>
</organism>
<sequence>MAENEKTDIKEIQTEEHQKPDGILTKKINGKTFVTEIYFDKKSKETFQDKLFKVIQSKENNSE</sequence>
<dbReference type="Pfam" id="PF14202">
    <property type="entry name" value="TnpW"/>
    <property type="match status" value="1"/>
</dbReference>
<keyword evidence="2" id="KW-1185">Reference proteome</keyword>
<protein>
    <submittedName>
        <fullName evidence="1">Transposon-encoded protein TnpW</fullName>
    </submittedName>
</protein>
<evidence type="ECO:0000313" key="2">
    <source>
        <dbReference type="Proteomes" id="UP000192368"/>
    </source>
</evidence>
<dbReference type="EMBL" id="FWWR01000011">
    <property type="protein sequence ID" value="SMB89912.1"/>
    <property type="molecule type" value="Genomic_DNA"/>
</dbReference>
<accession>A0A1W1V973</accession>
<dbReference type="STRING" id="573058.SAMN00017477_1532"/>
<dbReference type="RefSeq" id="WP_084231106.1">
    <property type="nucleotide sequence ID" value="NZ_FWWR01000011.1"/>
</dbReference>
<proteinExistence type="predicted"/>
<gene>
    <name evidence="1" type="ORF">SAMN00017477_1532</name>
</gene>
<evidence type="ECO:0000313" key="1">
    <source>
        <dbReference type="EMBL" id="SMB89912.1"/>
    </source>
</evidence>
<name>A0A1W1V973_PEPAS</name>
<dbReference type="InterPro" id="IPR026990">
    <property type="entry name" value="TnpW"/>
</dbReference>
<dbReference type="OrthoDB" id="3078621at2"/>
<dbReference type="Proteomes" id="UP000192368">
    <property type="component" value="Unassembled WGS sequence"/>
</dbReference>